<protein>
    <submittedName>
        <fullName evidence="2">Uncharacterized protein</fullName>
    </submittedName>
</protein>
<proteinExistence type="predicted"/>
<dbReference type="RefSeq" id="WP_323699000.1">
    <property type="nucleotide sequence ID" value="NZ_JAYGIL010000039.1"/>
</dbReference>
<comment type="caution">
    <text evidence="2">The sequence shown here is derived from an EMBL/GenBank/DDBJ whole genome shotgun (WGS) entry which is preliminary data.</text>
</comment>
<evidence type="ECO:0000313" key="2">
    <source>
        <dbReference type="EMBL" id="MEA5405595.1"/>
    </source>
</evidence>
<feature type="region of interest" description="Disordered" evidence="1">
    <location>
        <begin position="67"/>
        <end position="102"/>
    </location>
</feature>
<feature type="compositionally biased region" description="Polar residues" evidence="1">
    <location>
        <begin position="69"/>
        <end position="83"/>
    </location>
</feature>
<gene>
    <name evidence="2" type="ORF">VB776_21830</name>
</gene>
<accession>A0ABU5SAT0</accession>
<evidence type="ECO:0000313" key="3">
    <source>
        <dbReference type="Proteomes" id="UP001303899"/>
    </source>
</evidence>
<dbReference type="EMBL" id="JAYGIL010000039">
    <property type="protein sequence ID" value="MEA5405595.1"/>
    <property type="molecule type" value="Genomic_DNA"/>
</dbReference>
<keyword evidence="3" id="KW-1185">Reference proteome</keyword>
<dbReference type="InterPro" id="IPR027417">
    <property type="entry name" value="P-loop_NTPase"/>
</dbReference>
<evidence type="ECO:0000256" key="1">
    <source>
        <dbReference type="SAM" id="MobiDB-lite"/>
    </source>
</evidence>
<organism evidence="2 3">
    <name type="scientific">Arcicella gelida</name>
    <dbReference type="NCBI Taxonomy" id="2984195"/>
    <lineage>
        <taxon>Bacteria</taxon>
        <taxon>Pseudomonadati</taxon>
        <taxon>Bacteroidota</taxon>
        <taxon>Cytophagia</taxon>
        <taxon>Cytophagales</taxon>
        <taxon>Flectobacillaceae</taxon>
        <taxon>Arcicella</taxon>
    </lineage>
</organism>
<dbReference type="Proteomes" id="UP001303899">
    <property type="component" value="Unassembled WGS sequence"/>
</dbReference>
<reference evidence="2 3" key="1">
    <citation type="submission" date="2023-12" db="EMBL/GenBank/DDBJ databases">
        <title>Novel species of the genus Arcicella isolated from rivers.</title>
        <authorList>
            <person name="Lu H."/>
        </authorList>
    </citation>
    <scope>NUCLEOTIDE SEQUENCE [LARGE SCALE GENOMIC DNA]</scope>
    <source>
        <strain evidence="2 3">DC2W</strain>
    </source>
</reference>
<name>A0ABU5SAT0_9BACT</name>
<dbReference type="SUPFAM" id="SSF52540">
    <property type="entry name" value="P-loop containing nucleoside triphosphate hydrolases"/>
    <property type="match status" value="1"/>
</dbReference>
<dbReference type="Gene3D" id="3.40.50.300">
    <property type="entry name" value="P-loop containing nucleotide triphosphate hydrolases"/>
    <property type="match status" value="1"/>
</dbReference>
<sequence length="400" mass="46299">MKSNISQMLKKMNFFKDVPPKKIKISVIGPTASGKTALLYSIFNEFIVRSELYSQLTLKTKVEEKSSDFNKSVMSSNNLTPLDSNEEAAQARSKAAPSTSGSSKSIYEFLTQMQLEFVRNRFRPTKDLDDTESYMGIIEKGKNEIPIEILNLSGSFFNIDDNNEIQEERLEELIKKIKDSTIVIICYPIAYDDTNKIFSIDKQILKEEQKVFNHLILTRLNKEIPRLRVITKFDTVLKQLLTREGNDNLSISEKFREFLESSETEMNNYHHRNSQIHNIECIKIINELLNDDSCKHSITLGDSINSNQKRYERKIMISGINRLDGGLMWDGGEYKEKGPEEKDNKNKLNTLNYFPGVKIILDWLLFHSGLLDEKELGVGYREDENLMTMRDFITWIKESK</sequence>